<dbReference type="SUPFAM" id="SSF54423">
    <property type="entry name" value="DsbC/DsbG N-terminal domain-like"/>
    <property type="match status" value="1"/>
</dbReference>
<comment type="similarity">
    <text evidence="2">Belongs to the thioredoxin family. DsbC subfamily.</text>
</comment>
<evidence type="ECO:0000256" key="3">
    <source>
        <dbReference type="ARBA" id="ARBA00022729"/>
    </source>
</evidence>
<evidence type="ECO:0000256" key="4">
    <source>
        <dbReference type="ARBA" id="ARBA00022764"/>
    </source>
</evidence>
<sequence>MKLPTYQLFSAILLAFMFITGVNAELSDSDKSAAKDIAAKLPGIEVENILPSSIPGLYQVIAAPQVLYISRDAKLLFYGDIINRETGKNLTTPIRDKARLTVINETDESSMIVFTPKKETKHTITVFTDIDCGYCKKLHSEMSSYTDLGIKVRYLAYPRAGLNSPSYKKAVNVWCAKDRNKAITVAKLNQNVTSDKCDDPVKKHMLLGKKLGVNGTPNLILDDGRMIPGYVPAPKLLDILNKK</sequence>
<dbReference type="AlphaFoldDB" id="A0A3B0ZRA1"/>
<dbReference type="PANTHER" id="PTHR35272:SF3">
    <property type="entry name" value="THIOL:DISULFIDE INTERCHANGE PROTEIN DSBC"/>
    <property type="match status" value="1"/>
</dbReference>
<feature type="domain" description="Thioredoxin-like fold" evidence="8">
    <location>
        <begin position="117"/>
        <end position="240"/>
    </location>
</feature>
<dbReference type="Gene3D" id="3.10.450.70">
    <property type="entry name" value="Disulphide bond isomerase, DsbC/G, N-terminal"/>
    <property type="match status" value="1"/>
</dbReference>
<feature type="domain" description="Disulphide bond isomerase DsbC/G N-terminal" evidence="7">
    <location>
        <begin position="30"/>
        <end position="91"/>
    </location>
</feature>
<comment type="subcellular location">
    <subcellularLocation>
        <location evidence="1">Periplasm</location>
    </subcellularLocation>
</comment>
<keyword evidence="4" id="KW-0574">Periplasm</keyword>
<keyword evidence="3" id="KW-0732">Signal</keyword>
<evidence type="ECO:0000256" key="6">
    <source>
        <dbReference type="ARBA" id="ARBA00023284"/>
    </source>
</evidence>
<dbReference type="Gene3D" id="3.40.30.10">
    <property type="entry name" value="Glutaredoxin"/>
    <property type="match status" value="1"/>
</dbReference>
<evidence type="ECO:0000256" key="5">
    <source>
        <dbReference type="ARBA" id="ARBA00023157"/>
    </source>
</evidence>
<dbReference type="GO" id="GO:0042597">
    <property type="term" value="C:periplasmic space"/>
    <property type="evidence" value="ECO:0007669"/>
    <property type="project" value="UniProtKB-SubCell"/>
</dbReference>
<name>A0A3B0ZRA1_9ZZZZ</name>
<dbReference type="InterPro" id="IPR036249">
    <property type="entry name" value="Thioredoxin-like_sf"/>
</dbReference>
<dbReference type="Pfam" id="PF13098">
    <property type="entry name" value="Thioredoxin_2"/>
    <property type="match status" value="1"/>
</dbReference>
<protein>
    <submittedName>
        <fullName evidence="9">Thiol:disulfide interchange protein DsbC</fullName>
    </submittedName>
</protein>
<organism evidence="9">
    <name type="scientific">hydrothermal vent metagenome</name>
    <dbReference type="NCBI Taxonomy" id="652676"/>
    <lineage>
        <taxon>unclassified sequences</taxon>
        <taxon>metagenomes</taxon>
        <taxon>ecological metagenomes</taxon>
    </lineage>
</organism>
<dbReference type="InterPro" id="IPR018950">
    <property type="entry name" value="DiS-bond_isomerase_DsbC/G_N"/>
</dbReference>
<evidence type="ECO:0000259" key="7">
    <source>
        <dbReference type="Pfam" id="PF10411"/>
    </source>
</evidence>
<gene>
    <name evidence="9" type="ORF">MNBD_GAMMA22-2188</name>
</gene>
<dbReference type="InterPro" id="IPR051470">
    <property type="entry name" value="Thiol:disulfide_interchange"/>
</dbReference>
<evidence type="ECO:0000256" key="1">
    <source>
        <dbReference type="ARBA" id="ARBA00004418"/>
    </source>
</evidence>
<evidence type="ECO:0000259" key="8">
    <source>
        <dbReference type="Pfam" id="PF13098"/>
    </source>
</evidence>
<dbReference type="InterPro" id="IPR012336">
    <property type="entry name" value="Thioredoxin-like_fold"/>
</dbReference>
<dbReference type="InterPro" id="IPR009094">
    <property type="entry name" value="DiS-bond_isomerase_DsbC/G_N_sf"/>
</dbReference>
<keyword evidence="5" id="KW-1015">Disulfide bond</keyword>
<dbReference type="InterPro" id="IPR033954">
    <property type="entry name" value="DiS-bond_Isoase_DsbC/G"/>
</dbReference>
<dbReference type="Pfam" id="PF10411">
    <property type="entry name" value="DsbC_N"/>
    <property type="match status" value="1"/>
</dbReference>
<dbReference type="SUPFAM" id="SSF52833">
    <property type="entry name" value="Thioredoxin-like"/>
    <property type="match status" value="1"/>
</dbReference>
<dbReference type="PANTHER" id="PTHR35272">
    <property type="entry name" value="THIOL:DISULFIDE INTERCHANGE PROTEIN DSBC-RELATED"/>
    <property type="match status" value="1"/>
</dbReference>
<dbReference type="CDD" id="cd03020">
    <property type="entry name" value="DsbA_DsbC_DsbG"/>
    <property type="match status" value="1"/>
</dbReference>
<proteinExistence type="inferred from homology"/>
<reference evidence="9" key="1">
    <citation type="submission" date="2018-06" db="EMBL/GenBank/DDBJ databases">
        <authorList>
            <person name="Zhirakovskaya E."/>
        </authorList>
    </citation>
    <scope>NUCLEOTIDE SEQUENCE</scope>
</reference>
<keyword evidence="6" id="KW-0676">Redox-active center</keyword>
<evidence type="ECO:0000313" key="9">
    <source>
        <dbReference type="EMBL" id="VAW94231.1"/>
    </source>
</evidence>
<accession>A0A3B0ZRA1</accession>
<evidence type="ECO:0000256" key="2">
    <source>
        <dbReference type="ARBA" id="ARBA00009813"/>
    </source>
</evidence>
<dbReference type="EMBL" id="UOFS01000014">
    <property type="protein sequence ID" value="VAW94231.1"/>
    <property type="molecule type" value="Genomic_DNA"/>
</dbReference>